<gene>
    <name evidence="2" type="ORF">LNTAR_13957</name>
</gene>
<reference evidence="2 3" key="1">
    <citation type="journal article" date="2010" name="J. Bacteriol.">
        <title>Genome sequence of Lentisphaera araneosa HTCC2155T, the type species of the order Lentisphaerales in the phylum Lentisphaerae.</title>
        <authorList>
            <person name="Thrash J.C."/>
            <person name="Cho J.C."/>
            <person name="Vergin K.L."/>
            <person name="Morris R.M."/>
            <person name="Giovannoni S.J."/>
        </authorList>
    </citation>
    <scope>NUCLEOTIDE SEQUENCE [LARGE SCALE GENOMIC DNA]</scope>
    <source>
        <strain evidence="2 3">HTCC2155</strain>
    </source>
</reference>
<dbReference type="OrthoDB" id="272776at2"/>
<dbReference type="InterPro" id="IPR014094">
    <property type="entry name" value="LpoB"/>
</dbReference>
<dbReference type="Gene3D" id="3.40.50.10610">
    <property type="entry name" value="ABC-type transport auxiliary lipoprotein component"/>
    <property type="match status" value="1"/>
</dbReference>
<dbReference type="RefSeq" id="WP_007277228.1">
    <property type="nucleotide sequence ID" value="NZ_ABCK01000003.1"/>
</dbReference>
<protein>
    <recommendedName>
        <fullName evidence="1">Penicillin-binding protein activator LpoB</fullName>
    </recommendedName>
</protein>
<dbReference type="Proteomes" id="UP000004947">
    <property type="component" value="Unassembled WGS sequence"/>
</dbReference>
<sequence length="197" mass="21879">MKYAMLILVGAVLASCGPDTKNIDMNDDRADAVMALDHRDFTKAADTMIKSMLNSNALNKKDGSRFVVALSTIKNDTMQRIDTSQLTAKIRRDLLNSGKCIMTTAVGTQQDAMNIEARKLRESAEFNQETVQEQGQLVAPELSLAGKIFQRNIKLDNGDQQVEYYFTLMMTDLKTGLAIWEDEVTMGKRGSGKSATW</sequence>
<dbReference type="eggNOG" id="COG3417">
    <property type="taxonomic scope" value="Bacteria"/>
</dbReference>
<evidence type="ECO:0000313" key="3">
    <source>
        <dbReference type="Proteomes" id="UP000004947"/>
    </source>
</evidence>
<dbReference type="AlphaFoldDB" id="A6DH43"/>
<evidence type="ECO:0000313" key="2">
    <source>
        <dbReference type="EMBL" id="EDM28926.1"/>
    </source>
</evidence>
<proteinExistence type="predicted"/>
<keyword evidence="3" id="KW-1185">Reference proteome</keyword>
<dbReference type="NCBIfam" id="TIGR02722">
    <property type="entry name" value="lp"/>
    <property type="match status" value="1"/>
</dbReference>
<accession>A6DH43</accession>
<name>A6DH43_9BACT</name>
<dbReference type="STRING" id="313628.LNTAR_13957"/>
<comment type="caution">
    <text evidence="2">The sequence shown here is derived from an EMBL/GenBank/DDBJ whole genome shotgun (WGS) entry which is preliminary data.</text>
</comment>
<evidence type="ECO:0000256" key="1">
    <source>
        <dbReference type="NCBIfam" id="TIGR02722"/>
    </source>
</evidence>
<dbReference type="PROSITE" id="PS51257">
    <property type="entry name" value="PROKAR_LIPOPROTEIN"/>
    <property type="match status" value="1"/>
</dbReference>
<dbReference type="Pfam" id="PF13036">
    <property type="entry name" value="LpoB"/>
    <property type="match status" value="1"/>
</dbReference>
<dbReference type="EMBL" id="ABCK01000003">
    <property type="protein sequence ID" value="EDM28926.1"/>
    <property type="molecule type" value="Genomic_DNA"/>
</dbReference>
<organism evidence="2 3">
    <name type="scientific">Lentisphaera araneosa HTCC2155</name>
    <dbReference type="NCBI Taxonomy" id="313628"/>
    <lineage>
        <taxon>Bacteria</taxon>
        <taxon>Pseudomonadati</taxon>
        <taxon>Lentisphaerota</taxon>
        <taxon>Lentisphaeria</taxon>
        <taxon>Lentisphaerales</taxon>
        <taxon>Lentisphaeraceae</taxon>
        <taxon>Lentisphaera</taxon>
    </lineage>
</organism>